<dbReference type="OrthoDB" id="4471483at2"/>
<dbReference type="EMBL" id="CP021354">
    <property type="protein sequence ID" value="AWK75848.1"/>
    <property type="molecule type" value="Genomic_DNA"/>
</dbReference>
<keyword evidence="1" id="KW-0732">Signal</keyword>
<keyword evidence="3" id="KW-1185">Reference proteome</keyword>
<evidence type="ECO:0000313" key="3">
    <source>
        <dbReference type="Proteomes" id="UP000245711"/>
    </source>
</evidence>
<gene>
    <name evidence="2" type="ORF">CBI38_26240</name>
</gene>
<organism evidence="2 3">
    <name type="scientific">Rhodococcus oxybenzonivorans</name>
    <dbReference type="NCBI Taxonomy" id="1990687"/>
    <lineage>
        <taxon>Bacteria</taxon>
        <taxon>Bacillati</taxon>
        <taxon>Actinomycetota</taxon>
        <taxon>Actinomycetes</taxon>
        <taxon>Mycobacteriales</taxon>
        <taxon>Nocardiaceae</taxon>
        <taxon>Rhodococcus</taxon>
    </lineage>
</organism>
<evidence type="ECO:0000256" key="1">
    <source>
        <dbReference type="SAM" id="SignalP"/>
    </source>
</evidence>
<reference evidence="2 3" key="1">
    <citation type="submission" date="2017-05" db="EMBL/GenBank/DDBJ databases">
        <title>Isolation of Rhodococcus sp. S2-17 biodegrading of BP-3.</title>
        <authorList>
            <person name="Lee Y."/>
            <person name="Kim K.H."/>
            <person name="Chun B.H."/>
            <person name="Jung H.S."/>
            <person name="Jeon C.O."/>
        </authorList>
    </citation>
    <scope>NUCLEOTIDE SEQUENCE [LARGE SCALE GENOMIC DNA]</scope>
    <source>
        <strain evidence="2 3">S2-17</strain>
    </source>
</reference>
<dbReference type="RefSeq" id="WP_109335379.1">
    <property type="nucleotide sequence ID" value="NZ_CP021354.1"/>
</dbReference>
<feature type="chain" id="PRO_5015490807" description="Glycine zipper family protein" evidence="1">
    <location>
        <begin position="27"/>
        <end position="141"/>
    </location>
</feature>
<evidence type="ECO:0008006" key="4">
    <source>
        <dbReference type="Google" id="ProtNLM"/>
    </source>
</evidence>
<dbReference type="KEGG" id="roz:CBI38_26240"/>
<protein>
    <recommendedName>
        <fullName evidence="4">Glycine zipper family protein</fullName>
    </recommendedName>
</protein>
<evidence type="ECO:0000313" key="2">
    <source>
        <dbReference type="EMBL" id="AWK75848.1"/>
    </source>
</evidence>
<sequence length="141" mass="14295">MKLLRTLALSIFVVAAMAVGAGTAYADPGTQGIDWSQPLMTPTAEGSSQVAEQFFPENDAKQAAFDNMTSEINTGWNNAGLQGMAIGSNVGMAIGCVSIFPNFIAGCIIGAVVGTIAGAVIGVGVGNPNAQPAVEQFFATP</sequence>
<name>A0A2S2C501_9NOCA</name>
<proteinExistence type="predicted"/>
<dbReference type="AlphaFoldDB" id="A0A2S2C501"/>
<dbReference type="Proteomes" id="UP000245711">
    <property type="component" value="Chromosome"/>
</dbReference>
<feature type="signal peptide" evidence="1">
    <location>
        <begin position="1"/>
        <end position="26"/>
    </location>
</feature>
<accession>A0A2S2C501</accession>